<dbReference type="GeneID" id="37197741"/>
<evidence type="ECO:0000313" key="6">
    <source>
        <dbReference type="Proteomes" id="UP000248961"/>
    </source>
</evidence>
<keyword evidence="3" id="KW-0812">Transmembrane</keyword>
<dbReference type="Pfam" id="PF00787">
    <property type="entry name" value="PX"/>
    <property type="match status" value="1"/>
</dbReference>
<dbReference type="PANTHER" id="PTHR22775">
    <property type="entry name" value="SORTING NEXIN"/>
    <property type="match status" value="1"/>
</dbReference>
<name>A0A395I4V6_ASPHC</name>
<dbReference type="Proteomes" id="UP000248961">
    <property type="component" value="Unassembled WGS sequence"/>
</dbReference>
<dbReference type="SMART" id="SM00313">
    <property type="entry name" value="PXA"/>
    <property type="match status" value="1"/>
</dbReference>
<feature type="compositionally biased region" description="Polar residues" evidence="2">
    <location>
        <begin position="485"/>
        <end position="494"/>
    </location>
</feature>
<dbReference type="VEuPathDB" id="FungiDB:BO97DRAFT_385173"/>
<evidence type="ECO:0000256" key="3">
    <source>
        <dbReference type="SAM" id="Phobius"/>
    </source>
</evidence>
<dbReference type="CDD" id="cd06093">
    <property type="entry name" value="PX_domain"/>
    <property type="match status" value="1"/>
</dbReference>
<feature type="transmembrane region" description="Helical" evidence="3">
    <location>
        <begin position="79"/>
        <end position="100"/>
    </location>
</feature>
<keyword evidence="3" id="KW-1133">Transmembrane helix</keyword>
<reference evidence="5 6" key="1">
    <citation type="submission" date="2018-02" db="EMBL/GenBank/DDBJ databases">
        <title>The genomes of Aspergillus section Nigri reveals drivers in fungal speciation.</title>
        <authorList>
            <consortium name="DOE Joint Genome Institute"/>
            <person name="Vesth T.C."/>
            <person name="Nybo J."/>
            <person name="Theobald S."/>
            <person name="Brandl J."/>
            <person name="Frisvad J.C."/>
            <person name="Nielsen K.F."/>
            <person name="Lyhne E.K."/>
            <person name="Kogle M.E."/>
            <person name="Kuo A."/>
            <person name="Riley R."/>
            <person name="Clum A."/>
            <person name="Nolan M."/>
            <person name="Lipzen A."/>
            <person name="Salamov A."/>
            <person name="Henrissat B."/>
            <person name="Wiebenga A."/>
            <person name="De vries R.P."/>
            <person name="Grigoriev I.V."/>
            <person name="Mortensen U.H."/>
            <person name="Andersen M.R."/>
            <person name="Baker S.E."/>
        </authorList>
    </citation>
    <scope>NUCLEOTIDE SEQUENCE [LARGE SCALE GENOMIC DNA]</scope>
    <source>
        <strain evidence="5 6">CBS 101889</strain>
    </source>
</reference>
<evidence type="ECO:0000259" key="4">
    <source>
        <dbReference type="PROSITE" id="PS51207"/>
    </source>
</evidence>
<feature type="compositionally biased region" description="Polar residues" evidence="2">
    <location>
        <begin position="406"/>
        <end position="430"/>
    </location>
</feature>
<dbReference type="InterPro" id="IPR036871">
    <property type="entry name" value="PX_dom_sf"/>
</dbReference>
<dbReference type="AlphaFoldDB" id="A0A395I4V6"/>
<dbReference type="PROSITE" id="PS51207">
    <property type="entry name" value="PXA"/>
    <property type="match status" value="1"/>
</dbReference>
<dbReference type="RefSeq" id="XP_025554171.1">
    <property type="nucleotide sequence ID" value="XM_025693452.1"/>
</dbReference>
<dbReference type="SUPFAM" id="SSF64268">
    <property type="entry name" value="PX domain"/>
    <property type="match status" value="1"/>
</dbReference>
<evidence type="ECO:0000256" key="2">
    <source>
        <dbReference type="SAM" id="MobiDB-lite"/>
    </source>
</evidence>
<keyword evidence="3" id="KW-0472">Membrane</keyword>
<proteinExistence type="inferred from homology"/>
<evidence type="ECO:0000313" key="5">
    <source>
        <dbReference type="EMBL" id="RAL15017.1"/>
    </source>
</evidence>
<comment type="similarity">
    <text evidence="1">Belongs to the sorting nexin family.</text>
</comment>
<feature type="domain" description="PXA" evidence="4">
    <location>
        <begin position="162"/>
        <end position="343"/>
    </location>
</feature>
<dbReference type="OrthoDB" id="41200at2759"/>
<dbReference type="GO" id="GO:0035091">
    <property type="term" value="F:phosphatidylinositol binding"/>
    <property type="evidence" value="ECO:0007669"/>
    <property type="project" value="InterPro"/>
</dbReference>
<dbReference type="Pfam" id="PF02194">
    <property type="entry name" value="PXA"/>
    <property type="match status" value="1"/>
</dbReference>
<organism evidence="5 6">
    <name type="scientific">Aspergillus homomorphus (strain CBS 101889)</name>
    <dbReference type="NCBI Taxonomy" id="1450537"/>
    <lineage>
        <taxon>Eukaryota</taxon>
        <taxon>Fungi</taxon>
        <taxon>Dikarya</taxon>
        <taxon>Ascomycota</taxon>
        <taxon>Pezizomycotina</taxon>
        <taxon>Eurotiomycetes</taxon>
        <taxon>Eurotiomycetidae</taxon>
        <taxon>Eurotiales</taxon>
        <taxon>Aspergillaceae</taxon>
        <taxon>Aspergillus</taxon>
        <taxon>Aspergillus subgen. Circumdati</taxon>
    </lineage>
</organism>
<dbReference type="InterPro" id="IPR001683">
    <property type="entry name" value="PX_dom"/>
</dbReference>
<protein>
    <recommendedName>
        <fullName evidence="4">PXA domain-containing protein</fullName>
    </recommendedName>
</protein>
<dbReference type="Gene3D" id="3.30.1520.10">
    <property type="entry name" value="Phox-like domain"/>
    <property type="match status" value="1"/>
</dbReference>
<dbReference type="InterPro" id="IPR003114">
    <property type="entry name" value="Phox_assoc"/>
</dbReference>
<sequence>MDDDAGDKLKSGPINKDSNKKHFLLNHAESTTGHYDGNNIPYKAIIEPFTQFIASASNEALLGVFACVTIITTKILGRLGFLLIGIIVGFALHASCGSIVNDTIGDISRKHKFKKRELCPALADRLPGWRDFTFHSNGHKPNENETLVENVHSIDPDFRSFGPKTADALKSITDQILRDYVEHWSKSVLPSESNFTLSCRKVLVSFVTRLGWHICRKRPADLFLELLVNSSSLIIVFLNELATAFNSAGSSDSPERLISRYIDHHPESNLANLLGKEQQRKKISLVADDLLSGYLDSNIYDCFLVRDFLSDVLSSILSESAVSVLSRPETINGCIIQLLGERDHEIMNALDIGVGEATEHAVAEMNKTSSTVISDPTSKFLADNTIPMRTTGSAVACLKAKANMHAESSQTTRPAEPSQTQESVQLSLNHGCNEAPSHRDALDSPPQVDPYKQSSCPREEQDTTMETLENKKSAHNPVQALPSPSEHTTSQPWGSSPSTMLYRAFVTVDLNLDSGGSGPFRYKPACDCLLQIEPYSARSTGWMVFRKYADFETLHRTLETISRLNKIHEFSEEYPVVPSWKAQTRQGLAQGLQKYLRSALQHEPLAECEKMKSFLDKDGSMGTGSTAAATKTGLSFPVQNTLESVGNSVLGVFANAPKGVSGCSKAVFEGMTGVFGAGGAKEPASNNDISESNLELVPNSEADQEFVAGHGCLTQHANAGMSNHSAKLFHAVDESLSFQPRAKRLSAEVVETPGSVSPSVSREVAASAEHFGHEAFIASVASKMEHGSADLRQSLSSQETSNVAADRSDCRISQADGQDKVTEDNPITQEEAQMAVELIFAVINELYTLSSAWNIRRTLLSAAKSYLLRPGNPKLEIIRGLFQDSLIDTHVSDEAIGSYLNKFRESALPTRVEIRSRSGPVGEPEKERLKETARGLFVEKGLSQTLTGIMGAAASKEALGKVFDCLQVEFVAQGLMSSLLLQMMKAVIL</sequence>
<dbReference type="InterPro" id="IPR013937">
    <property type="entry name" value="Sorting_nexin_C"/>
</dbReference>
<evidence type="ECO:0000256" key="1">
    <source>
        <dbReference type="ARBA" id="ARBA00010883"/>
    </source>
</evidence>
<feature type="region of interest" description="Disordered" evidence="2">
    <location>
        <begin position="405"/>
        <end position="494"/>
    </location>
</feature>
<dbReference type="EMBL" id="KZ824272">
    <property type="protein sequence ID" value="RAL15017.1"/>
    <property type="molecule type" value="Genomic_DNA"/>
</dbReference>
<keyword evidence="6" id="KW-1185">Reference proteome</keyword>
<gene>
    <name evidence="5" type="ORF">BO97DRAFT_385173</name>
</gene>
<dbReference type="STRING" id="1450537.A0A395I4V6"/>
<accession>A0A395I4V6</accession>
<dbReference type="Pfam" id="PF08628">
    <property type="entry name" value="Nexin_C"/>
    <property type="match status" value="1"/>
</dbReference>
<dbReference type="PANTHER" id="PTHR22775:SF47">
    <property type="entry name" value="MEIOTICALLY UP-REGULATED GENE 122 PROTEIN"/>
    <property type="match status" value="1"/>
</dbReference>